<reference evidence="1 2" key="1">
    <citation type="submission" date="2019-03" db="EMBL/GenBank/DDBJ databases">
        <title>Single cell metagenomics reveals metabolic interactions within the superorganism composed of flagellate Streblomastix strix and complex community of Bacteroidetes bacteria on its surface.</title>
        <authorList>
            <person name="Treitli S.C."/>
            <person name="Kolisko M."/>
            <person name="Husnik F."/>
            <person name="Keeling P."/>
            <person name="Hampl V."/>
        </authorList>
    </citation>
    <scope>NUCLEOTIDE SEQUENCE [LARGE SCALE GENOMIC DNA]</scope>
    <source>
        <strain evidence="1">ST1C</strain>
    </source>
</reference>
<dbReference type="AlphaFoldDB" id="A0A5J4USS8"/>
<dbReference type="Proteomes" id="UP000324800">
    <property type="component" value="Unassembled WGS sequence"/>
</dbReference>
<evidence type="ECO:0000313" key="1">
    <source>
        <dbReference type="EMBL" id="KAA6372991.1"/>
    </source>
</evidence>
<protein>
    <submittedName>
        <fullName evidence="1">Uncharacterized protein</fullName>
    </submittedName>
</protein>
<sequence>MQSPLVSNRDNESATVFSLPGTCLADNGDALHLQISIQVELTWRNLSFNQCEANSYGGAVQVQLTAGGKLTISGLCSFTKCKISFAQGGQGGVCGPVPNPNIEVDNVLHYHYDIGHYAGFL</sequence>
<evidence type="ECO:0000313" key="2">
    <source>
        <dbReference type="Proteomes" id="UP000324800"/>
    </source>
</evidence>
<comment type="caution">
    <text evidence="1">The sequence shown here is derived from an EMBL/GenBank/DDBJ whole genome shotgun (WGS) entry which is preliminary data.</text>
</comment>
<accession>A0A5J4USS8</accession>
<dbReference type="EMBL" id="SNRW01013109">
    <property type="protein sequence ID" value="KAA6372991.1"/>
    <property type="molecule type" value="Genomic_DNA"/>
</dbReference>
<name>A0A5J4USS8_9EUKA</name>
<proteinExistence type="predicted"/>
<organism evidence="1 2">
    <name type="scientific">Streblomastix strix</name>
    <dbReference type="NCBI Taxonomy" id="222440"/>
    <lineage>
        <taxon>Eukaryota</taxon>
        <taxon>Metamonada</taxon>
        <taxon>Preaxostyla</taxon>
        <taxon>Oxymonadida</taxon>
        <taxon>Streblomastigidae</taxon>
        <taxon>Streblomastix</taxon>
    </lineage>
</organism>
<gene>
    <name evidence="1" type="ORF">EZS28_031484</name>
</gene>